<dbReference type="KEGG" id="pais:PFX98_16815"/>
<dbReference type="GO" id="GO:0005840">
    <property type="term" value="C:ribosome"/>
    <property type="evidence" value="ECO:0007669"/>
    <property type="project" value="InterPro"/>
</dbReference>
<dbReference type="GO" id="GO:0042274">
    <property type="term" value="P:ribosomal small subunit biogenesis"/>
    <property type="evidence" value="ECO:0007669"/>
    <property type="project" value="UniProtKB-UniRule"/>
</dbReference>
<keyword evidence="2 5" id="KW-0690">Ribosome biogenesis</keyword>
<dbReference type="GO" id="GO:0006364">
    <property type="term" value="P:rRNA processing"/>
    <property type="evidence" value="ECO:0007669"/>
    <property type="project" value="UniProtKB-UniRule"/>
</dbReference>
<protein>
    <recommendedName>
        <fullName evidence="5">Ribosome maturation factor RimM</fullName>
    </recommendedName>
</protein>
<keyword evidence="1 5" id="KW-0963">Cytoplasm</keyword>
<evidence type="ECO:0000259" key="6">
    <source>
        <dbReference type="Pfam" id="PF01782"/>
    </source>
</evidence>
<dbReference type="InterPro" id="IPR002676">
    <property type="entry name" value="RimM_N"/>
</dbReference>
<dbReference type="NCBIfam" id="TIGR02273">
    <property type="entry name" value="16S_RimM"/>
    <property type="match status" value="1"/>
</dbReference>
<dbReference type="HAMAP" id="MF_00014">
    <property type="entry name" value="Ribosome_mat_RimM"/>
    <property type="match status" value="1"/>
</dbReference>
<dbReference type="GO" id="GO:0043022">
    <property type="term" value="F:ribosome binding"/>
    <property type="evidence" value="ECO:0007669"/>
    <property type="project" value="InterPro"/>
</dbReference>
<evidence type="ECO:0000256" key="5">
    <source>
        <dbReference type="HAMAP-Rule" id="MF_00014"/>
    </source>
</evidence>
<evidence type="ECO:0000256" key="3">
    <source>
        <dbReference type="ARBA" id="ARBA00022552"/>
    </source>
</evidence>
<dbReference type="GO" id="GO:0005737">
    <property type="term" value="C:cytoplasm"/>
    <property type="evidence" value="ECO:0007669"/>
    <property type="project" value="UniProtKB-SubCell"/>
</dbReference>
<dbReference type="Gene3D" id="2.40.30.60">
    <property type="entry name" value="RimM"/>
    <property type="match status" value="1"/>
</dbReference>
<accession>A0AA95SMV3</accession>
<dbReference type="InterPro" id="IPR036976">
    <property type="entry name" value="RimM_N_sf"/>
</dbReference>
<dbReference type="Pfam" id="PF01782">
    <property type="entry name" value="RimM"/>
    <property type="match status" value="1"/>
</dbReference>
<sequence length="203" mass="21946">MTVTPTDNRPAANASDETAWPADAVEVGRVLDAWGIKGWIRVQAYSTDPQALFASRRWFLKPGDAALGAKAQAVPSLLKILAVRDHGDGIVANVEGISDRNAAEALRGASIHISRAKFPSSDPDEYYWVDLIGLTVLNRQGETLGEVIGLMETGPHSVLRIAPPGLTPPIKPDQERLVPFVAAFVDAVDLEQRVITVDWGLDF</sequence>
<dbReference type="InterPro" id="IPR011033">
    <property type="entry name" value="PRC_barrel-like_sf"/>
</dbReference>
<keyword evidence="4 5" id="KW-0143">Chaperone</keyword>
<comment type="subcellular location">
    <subcellularLocation>
        <location evidence="5">Cytoplasm</location>
    </subcellularLocation>
</comment>
<name>A0AA95SMV3_9BURK</name>
<organism evidence="8 9">
    <name type="scientific">Paucibacter sediminis</name>
    <dbReference type="NCBI Taxonomy" id="3019553"/>
    <lineage>
        <taxon>Bacteria</taxon>
        <taxon>Pseudomonadati</taxon>
        <taxon>Pseudomonadota</taxon>
        <taxon>Betaproteobacteria</taxon>
        <taxon>Burkholderiales</taxon>
        <taxon>Sphaerotilaceae</taxon>
        <taxon>Roseateles</taxon>
    </lineage>
</organism>
<evidence type="ECO:0000256" key="1">
    <source>
        <dbReference type="ARBA" id="ARBA00022490"/>
    </source>
</evidence>
<evidence type="ECO:0000256" key="4">
    <source>
        <dbReference type="ARBA" id="ARBA00023186"/>
    </source>
</evidence>
<dbReference type="Gene3D" id="2.30.30.240">
    <property type="entry name" value="PRC-barrel domain"/>
    <property type="match status" value="1"/>
</dbReference>
<feature type="domain" description="Ribosome maturation factor RimM PRC barrel" evidence="7">
    <location>
        <begin position="128"/>
        <end position="199"/>
    </location>
</feature>
<dbReference type="RefSeq" id="WP_285231638.1">
    <property type="nucleotide sequence ID" value="NZ_CP116346.1"/>
</dbReference>
<dbReference type="SUPFAM" id="SSF50346">
    <property type="entry name" value="PRC-barrel domain"/>
    <property type="match status" value="1"/>
</dbReference>
<dbReference type="Pfam" id="PF24986">
    <property type="entry name" value="PRC_RimM"/>
    <property type="match status" value="1"/>
</dbReference>
<dbReference type="InterPro" id="IPR056792">
    <property type="entry name" value="PRC_RimM"/>
</dbReference>
<evidence type="ECO:0000313" key="8">
    <source>
        <dbReference type="EMBL" id="WIT10565.1"/>
    </source>
</evidence>
<evidence type="ECO:0000313" key="9">
    <source>
        <dbReference type="Proteomes" id="UP001177769"/>
    </source>
</evidence>
<proteinExistence type="inferred from homology"/>
<dbReference type="EMBL" id="CP116346">
    <property type="protein sequence ID" value="WIT10565.1"/>
    <property type="molecule type" value="Genomic_DNA"/>
</dbReference>
<evidence type="ECO:0000256" key="2">
    <source>
        <dbReference type="ARBA" id="ARBA00022517"/>
    </source>
</evidence>
<gene>
    <name evidence="5 8" type="primary">rimM</name>
    <name evidence="8" type="ORF">PFX98_16815</name>
</gene>
<comment type="function">
    <text evidence="5">An accessory protein needed during the final step in the assembly of 30S ribosomal subunit, possibly for assembly of the head region. Essential for efficient processing of 16S rRNA. May be needed both before and after RbfA during the maturation of 16S rRNA. It has affinity for free ribosomal 30S subunits but not for 70S ribosomes.</text>
</comment>
<dbReference type="PANTHER" id="PTHR33692:SF1">
    <property type="entry name" value="RIBOSOME MATURATION FACTOR RIMM"/>
    <property type="match status" value="1"/>
</dbReference>
<evidence type="ECO:0000259" key="7">
    <source>
        <dbReference type="Pfam" id="PF24986"/>
    </source>
</evidence>
<dbReference type="InterPro" id="IPR009000">
    <property type="entry name" value="Transl_B-barrel_sf"/>
</dbReference>
<dbReference type="PANTHER" id="PTHR33692">
    <property type="entry name" value="RIBOSOME MATURATION FACTOR RIMM"/>
    <property type="match status" value="1"/>
</dbReference>
<dbReference type="SUPFAM" id="SSF50447">
    <property type="entry name" value="Translation proteins"/>
    <property type="match status" value="1"/>
</dbReference>
<comment type="domain">
    <text evidence="5">The PRC barrel domain binds ribosomal protein uS19.</text>
</comment>
<reference evidence="8" key="1">
    <citation type="submission" date="2023-01" db="EMBL/GenBank/DDBJ databases">
        <title>Whole genome sequence of Paucibacter sp. S2-9 isolated from pond sediment.</title>
        <authorList>
            <person name="Jung J.Y."/>
        </authorList>
    </citation>
    <scope>NUCLEOTIDE SEQUENCE</scope>
    <source>
        <strain evidence="8">S2-9</strain>
    </source>
</reference>
<keyword evidence="9" id="KW-1185">Reference proteome</keyword>
<comment type="subunit">
    <text evidence="5">Binds ribosomal protein uS19.</text>
</comment>
<feature type="domain" description="RimM N-terminal" evidence="6">
    <location>
        <begin position="27"/>
        <end position="116"/>
    </location>
</feature>
<dbReference type="Proteomes" id="UP001177769">
    <property type="component" value="Chromosome"/>
</dbReference>
<dbReference type="AlphaFoldDB" id="A0AA95SMV3"/>
<dbReference type="InterPro" id="IPR011961">
    <property type="entry name" value="RimM"/>
</dbReference>
<comment type="similarity">
    <text evidence="5">Belongs to the RimM family.</text>
</comment>
<keyword evidence="3 5" id="KW-0698">rRNA processing</keyword>